<feature type="compositionally biased region" description="Basic and acidic residues" evidence="3">
    <location>
        <begin position="1"/>
        <end position="11"/>
    </location>
</feature>
<dbReference type="Gene3D" id="1.10.238.10">
    <property type="entry name" value="EF-hand"/>
    <property type="match status" value="1"/>
</dbReference>
<feature type="coiled-coil region" evidence="2">
    <location>
        <begin position="262"/>
        <end position="303"/>
    </location>
</feature>
<dbReference type="CDD" id="cd00051">
    <property type="entry name" value="EFh"/>
    <property type="match status" value="1"/>
</dbReference>
<feature type="coiled-coil region" evidence="2">
    <location>
        <begin position="199"/>
        <end position="233"/>
    </location>
</feature>
<dbReference type="VEuPathDB" id="CryptoDB:Vbra_4618"/>
<feature type="compositionally biased region" description="Low complexity" evidence="3">
    <location>
        <begin position="13"/>
        <end position="28"/>
    </location>
</feature>
<dbReference type="STRING" id="1169540.A0A0G4GU54"/>
<keyword evidence="2" id="KW-0175">Coiled coil</keyword>
<dbReference type="PhylomeDB" id="A0A0G4GU54"/>
<gene>
    <name evidence="5" type="ORF">Vbra_4618</name>
</gene>
<dbReference type="InterPro" id="IPR018247">
    <property type="entry name" value="EF_Hand_1_Ca_BS"/>
</dbReference>
<evidence type="ECO:0000256" key="3">
    <source>
        <dbReference type="SAM" id="MobiDB-lite"/>
    </source>
</evidence>
<organism evidence="5 6">
    <name type="scientific">Vitrella brassicaformis (strain CCMP3155)</name>
    <dbReference type="NCBI Taxonomy" id="1169540"/>
    <lineage>
        <taxon>Eukaryota</taxon>
        <taxon>Sar</taxon>
        <taxon>Alveolata</taxon>
        <taxon>Colpodellida</taxon>
        <taxon>Vitrellaceae</taxon>
        <taxon>Vitrella</taxon>
    </lineage>
</organism>
<sequence>MASSAEPHHPPDSAAQPPSEALAEPSSPGRKTGKKKKRAETETYTKARELAIQTALRTGLDVDRSKKLEEVAALFVVFDQDGNGLLDMDELGTLMRAIGLFRKKDEVQELFDRFDDDKSGLHNLEEFLEMLAFILAEEGKSGEAFSLRKWQPNELKELEKAPSKLRLMTTLRVVLDFLKDDFFTVRNESAKKLKDNDLFDKASETLQRLIEEIQSERENVEHLQSDLKLFKDTLTVGRRTPGGIDRKHEQGEECAGTFTNERQRLLQEMVQLESVKKTIEDQLAATQDDLAALAKEKEDSEAALRLRTVVLEESVAQAASRIDTGRQTVTNFMTKLYEKDQQIAYLREYHTKYKDALAEGVELKRENALLKTLLVQVADATRHHLPEQEAALNTALREAHQVVETIDAALAAEADFVVDASRPVEELMAFDKVPRRPRTLHKAVR</sequence>
<evidence type="ECO:0000256" key="2">
    <source>
        <dbReference type="SAM" id="Coils"/>
    </source>
</evidence>
<keyword evidence="6" id="KW-1185">Reference proteome</keyword>
<dbReference type="SUPFAM" id="SSF47473">
    <property type="entry name" value="EF-hand"/>
    <property type="match status" value="1"/>
</dbReference>
<keyword evidence="1" id="KW-0106">Calcium</keyword>
<dbReference type="PROSITE" id="PS00018">
    <property type="entry name" value="EF_HAND_1"/>
    <property type="match status" value="1"/>
</dbReference>
<evidence type="ECO:0000313" key="5">
    <source>
        <dbReference type="EMBL" id="CEM34153.1"/>
    </source>
</evidence>
<dbReference type="EMBL" id="CDMY01000805">
    <property type="protein sequence ID" value="CEM34153.1"/>
    <property type="molecule type" value="Genomic_DNA"/>
</dbReference>
<evidence type="ECO:0000259" key="4">
    <source>
        <dbReference type="PROSITE" id="PS50222"/>
    </source>
</evidence>
<feature type="domain" description="EF-hand" evidence="4">
    <location>
        <begin position="102"/>
        <end position="137"/>
    </location>
</feature>
<dbReference type="InParanoid" id="A0A0G4GU54"/>
<evidence type="ECO:0000313" key="6">
    <source>
        <dbReference type="Proteomes" id="UP000041254"/>
    </source>
</evidence>
<protein>
    <recommendedName>
        <fullName evidence="4">EF-hand domain-containing protein</fullName>
    </recommendedName>
</protein>
<accession>A0A0G4GU54</accession>
<dbReference type="PROSITE" id="PS50222">
    <property type="entry name" value="EF_HAND_2"/>
    <property type="match status" value="2"/>
</dbReference>
<feature type="region of interest" description="Disordered" evidence="3">
    <location>
        <begin position="1"/>
        <end position="42"/>
    </location>
</feature>
<dbReference type="OrthoDB" id="26525at2759"/>
<name>A0A0G4GU54_VITBC</name>
<dbReference type="Proteomes" id="UP000041254">
    <property type="component" value="Unassembled WGS sequence"/>
</dbReference>
<dbReference type="InterPro" id="IPR002048">
    <property type="entry name" value="EF_hand_dom"/>
</dbReference>
<feature type="domain" description="EF-hand" evidence="4">
    <location>
        <begin position="66"/>
        <end position="101"/>
    </location>
</feature>
<evidence type="ECO:0000256" key="1">
    <source>
        <dbReference type="ARBA" id="ARBA00022837"/>
    </source>
</evidence>
<dbReference type="InterPro" id="IPR011992">
    <property type="entry name" value="EF-hand-dom_pair"/>
</dbReference>
<dbReference type="AlphaFoldDB" id="A0A0G4GU54"/>
<proteinExistence type="predicted"/>
<reference evidence="5 6" key="1">
    <citation type="submission" date="2014-11" db="EMBL/GenBank/DDBJ databases">
        <authorList>
            <person name="Zhu J."/>
            <person name="Qi W."/>
            <person name="Song R."/>
        </authorList>
    </citation>
    <scope>NUCLEOTIDE SEQUENCE [LARGE SCALE GENOMIC DNA]</scope>
</reference>
<dbReference type="SMART" id="SM00054">
    <property type="entry name" value="EFh"/>
    <property type="match status" value="2"/>
</dbReference>
<dbReference type="Pfam" id="PF13499">
    <property type="entry name" value="EF-hand_7"/>
    <property type="match status" value="1"/>
</dbReference>
<dbReference type="GO" id="GO:0005509">
    <property type="term" value="F:calcium ion binding"/>
    <property type="evidence" value="ECO:0007669"/>
    <property type="project" value="InterPro"/>
</dbReference>